<reference evidence="1 2" key="1">
    <citation type="submission" date="2017-07" db="EMBL/GenBank/DDBJ databases">
        <title>Complete genome sequence of Actinoalloteichus hoggarensis DSM 45943, type strain of Actinoalloteichus hoggarensis.</title>
        <authorList>
            <person name="Ruckert C."/>
            <person name="Nouioui I."/>
            <person name="Willmese J."/>
            <person name="van Wezel G."/>
            <person name="Klenk H.-P."/>
            <person name="Kalinowski J."/>
            <person name="Zotchev S.B."/>
        </authorList>
    </citation>
    <scope>NUCLEOTIDE SEQUENCE [LARGE SCALE GENOMIC DNA]</scope>
    <source>
        <strain evidence="1 2">DSM 45943</strain>
    </source>
</reference>
<proteinExistence type="predicted"/>
<evidence type="ECO:0000313" key="2">
    <source>
        <dbReference type="Proteomes" id="UP000204221"/>
    </source>
</evidence>
<dbReference type="Proteomes" id="UP000204221">
    <property type="component" value="Chromosome"/>
</dbReference>
<dbReference type="KEGG" id="ahg:AHOG_19530"/>
<dbReference type="AlphaFoldDB" id="A0A221W6K6"/>
<accession>A0A221W6K6</accession>
<dbReference type="OrthoDB" id="3692310at2"/>
<protein>
    <submittedName>
        <fullName evidence="1">Uncharacterized protein</fullName>
    </submittedName>
</protein>
<dbReference type="RefSeq" id="WP_093942657.1">
    <property type="nucleotide sequence ID" value="NZ_CP022521.1"/>
</dbReference>
<keyword evidence="2" id="KW-1185">Reference proteome</keyword>
<gene>
    <name evidence="1" type="ORF">AHOG_19530</name>
</gene>
<evidence type="ECO:0000313" key="1">
    <source>
        <dbReference type="EMBL" id="ASO21528.1"/>
    </source>
</evidence>
<dbReference type="EMBL" id="CP022521">
    <property type="protein sequence ID" value="ASO21528.1"/>
    <property type="molecule type" value="Genomic_DNA"/>
</dbReference>
<sequence length="139" mass="15787">MNGRLRGHGRLPWDHAREVLADHTCLWIDHDGIHLGPAPTEAPFATHLWARHDRDHRYSRLRIDDEHAYPATLDLTEHASDHDDGEPVTVHRRTARLRPPRSTAHTLLTALAVDLLEIPGTAPITFLHFEHQPTPDAAR</sequence>
<name>A0A221W6K6_9PSEU</name>
<organism evidence="1 2">
    <name type="scientific">Actinoalloteichus hoggarensis</name>
    <dbReference type="NCBI Taxonomy" id="1470176"/>
    <lineage>
        <taxon>Bacteria</taxon>
        <taxon>Bacillati</taxon>
        <taxon>Actinomycetota</taxon>
        <taxon>Actinomycetes</taxon>
        <taxon>Pseudonocardiales</taxon>
        <taxon>Pseudonocardiaceae</taxon>
        <taxon>Actinoalloteichus</taxon>
    </lineage>
</organism>